<feature type="compositionally biased region" description="Polar residues" evidence="1">
    <location>
        <begin position="53"/>
        <end position="73"/>
    </location>
</feature>
<keyword evidence="3" id="KW-1185">Reference proteome</keyword>
<dbReference type="Proteomes" id="UP000016924">
    <property type="component" value="Unassembled WGS sequence"/>
</dbReference>
<proteinExistence type="predicted"/>
<sequence>MNPRSAHPYQVYDRLYPPGIAQSSYSRQLYSAVRGSGSAQPSPFGQAHGHSFTLENGQETGLGQPYDATQTGAYPQPINPQLGYGGTPSGVNAQPAELGQLYGGIRATGHAQQAGLEIPQAALPPASNAQPPNLQQGYGPFQREFGNVQAAIQHLDSVKWRPETAHTADPTFPTNDAEIERHVLAVYNALVNLDNIKDAPHSRQASRFRRQHWSQADVEARAHQVVKTALDLHQHGSRLMEGLDQVGPRAAARQHKFGERMTHVCNLLRRYKTACLDVMEGHKLGQIVNNPDAVGSRKETNAKNNDNKKSLYQDGQDARNARKRKRETGAEVEASEEEESQPEEETANPSKKRKIQAPRKTQPARKAAKAAQDGAQQQHVDAPARYDSVGTGMPTVQAMNARESRTGTADAHPPAALAEAPRDRTASTLHRPGPSSFHGIQAQQRLQPASSPAASLASPQVSAAQEGESRTSVAPGLTPVADPALNAPANMPYFQ</sequence>
<dbReference type="EMBL" id="JH767554">
    <property type="protein sequence ID" value="EON60827.1"/>
    <property type="molecule type" value="Genomic_DNA"/>
</dbReference>
<dbReference type="HOGENOM" id="CLU_550953_0_0_1"/>
<dbReference type="AlphaFoldDB" id="R7YFZ6"/>
<evidence type="ECO:0000313" key="3">
    <source>
        <dbReference type="Proteomes" id="UP000016924"/>
    </source>
</evidence>
<dbReference type="STRING" id="1168221.R7YFZ6"/>
<feature type="compositionally biased region" description="Low complexity" evidence="1">
    <location>
        <begin position="369"/>
        <end position="378"/>
    </location>
</feature>
<feature type="compositionally biased region" description="Acidic residues" evidence="1">
    <location>
        <begin position="333"/>
        <end position="346"/>
    </location>
</feature>
<feature type="compositionally biased region" description="Low complexity" evidence="1">
    <location>
        <begin position="409"/>
        <end position="419"/>
    </location>
</feature>
<feature type="region of interest" description="Disordered" evidence="1">
    <location>
        <begin position="32"/>
        <end position="89"/>
    </location>
</feature>
<organism evidence="2 3">
    <name type="scientific">Coniosporium apollinis (strain CBS 100218)</name>
    <name type="common">Rock-inhabiting black yeast</name>
    <dbReference type="NCBI Taxonomy" id="1168221"/>
    <lineage>
        <taxon>Eukaryota</taxon>
        <taxon>Fungi</taxon>
        <taxon>Dikarya</taxon>
        <taxon>Ascomycota</taxon>
        <taxon>Pezizomycotina</taxon>
        <taxon>Dothideomycetes</taxon>
        <taxon>Dothideomycetes incertae sedis</taxon>
        <taxon>Coniosporium</taxon>
    </lineage>
</organism>
<accession>R7YFZ6</accession>
<feature type="compositionally biased region" description="Basic residues" evidence="1">
    <location>
        <begin position="350"/>
        <end position="368"/>
    </location>
</feature>
<reference evidence="3" key="1">
    <citation type="submission" date="2012-06" db="EMBL/GenBank/DDBJ databases">
        <title>The genome sequence of Coniosporium apollinis CBS 100218.</title>
        <authorList>
            <consortium name="The Broad Institute Genome Sequencing Platform"/>
            <person name="Cuomo C."/>
            <person name="Gorbushina A."/>
            <person name="Noack S."/>
            <person name="Walker B."/>
            <person name="Young S.K."/>
            <person name="Zeng Q."/>
            <person name="Gargeya S."/>
            <person name="Fitzgerald M."/>
            <person name="Haas B."/>
            <person name="Abouelleil A."/>
            <person name="Alvarado L."/>
            <person name="Arachchi H.M."/>
            <person name="Berlin A.M."/>
            <person name="Chapman S.B."/>
            <person name="Goldberg J."/>
            <person name="Griggs A."/>
            <person name="Gujja S."/>
            <person name="Hansen M."/>
            <person name="Howarth C."/>
            <person name="Imamovic A."/>
            <person name="Larimer J."/>
            <person name="McCowan C."/>
            <person name="Montmayeur A."/>
            <person name="Murphy C."/>
            <person name="Neiman D."/>
            <person name="Pearson M."/>
            <person name="Priest M."/>
            <person name="Roberts A."/>
            <person name="Saif S."/>
            <person name="Shea T."/>
            <person name="Sisk P."/>
            <person name="Sykes S."/>
            <person name="Wortman J."/>
            <person name="Nusbaum C."/>
            <person name="Birren B."/>
        </authorList>
    </citation>
    <scope>NUCLEOTIDE SEQUENCE [LARGE SCALE GENOMIC DNA]</scope>
    <source>
        <strain evidence="3">CBS 100218</strain>
    </source>
</reference>
<dbReference type="RefSeq" id="XP_007776144.1">
    <property type="nucleotide sequence ID" value="XM_007777954.1"/>
</dbReference>
<name>R7YFZ6_CONA1</name>
<gene>
    <name evidence="2" type="ORF">W97_00036</name>
</gene>
<evidence type="ECO:0000256" key="1">
    <source>
        <dbReference type="SAM" id="MobiDB-lite"/>
    </source>
</evidence>
<feature type="compositionally biased region" description="Low complexity" evidence="1">
    <location>
        <begin position="441"/>
        <end position="465"/>
    </location>
</feature>
<dbReference type="OrthoDB" id="3794856at2759"/>
<feature type="compositionally biased region" description="Basic and acidic residues" evidence="1">
    <location>
        <begin position="295"/>
        <end position="320"/>
    </location>
</feature>
<dbReference type="eggNOG" id="ENOG502SGG1">
    <property type="taxonomic scope" value="Eukaryota"/>
</dbReference>
<feature type="region of interest" description="Disordered" evidence="1">
    <location>
        <begin position="288"/>
        <end position="495"/>
    </location>
</feature>
<protein>
    <submittedName>
        <fullName evidence="2">Uncharacterized protein</fullName>
    </submittedName>
</protein>
<dbReference type="GeneID" id="19897347"/>
<evidence type="ECO:0000313" key="2">
    <source>
        <dbReference type="EMBL" id="EON60827.1"/>
    </source>
</evidence>